<keyword evidence="2" id="KW-0067">ATP-binding</keyword>
<dbReference type="InterPro" id="IPR000432">
    <property type="entry name" value="DNA_mismatch_repair_MutS_C"/>
</dbReference>
<keyword evidence="8" id="KW-1185">Reference proteome</keyword>
<dbReference type="RefSeq" id="WP_169434661.1">
    <property type="nucleotide sequence ID" value="NZ_CP051685.1"/>
</dbReference>
<evidence type="ECO:0000256" key="4">
    <source>
        <dbReference type="SAM" id="Phobius"/>
    </source>
</evidence>
<protein>
    <recommendedName>
        <fullName evidence="9">DNA mismatch repair protein MutS</fullName>
    </recommendedName>
</protein>
<dbReference type="InterPro" id="IPR003593">
    <property type="entry name" value="AAA+_ATPase"/>
</dbReference>
<dbReference type="GO" id="GO:0140664">
    <property type="term" value="F:ATP-dependent DNA damage sensor activity"/>
    <property type="evidence" value="ECO:0007669"/>
    <property type="project" value="InterPro"/>
</dbReference>
<keyword evidence="4" id="KW-0812">Transmembrane</keyword>
<accession>A0A7Z2ZRR7</accession>
<name>A0A7Z2ZRR7_9BURK</name>
<keyword evidence="4" id="KW-0472">Membrane</keyword>
<keyword evidence="4" id="KW-1133">Transmembrane helix</keyword>
<dbReference type="PANTHER" id="PTHR11361:SF34">
    <property type="entry name" value="DNA MISMATCH REPAIR PROTEIN MSH1, MITOCHONDRIAL"/>
    <property type="match status" value="1"/>
</dbReference>
<organism evidence="7 8">
    <name type="scientific">Massilia forsythiae</name>
    <dbReference type="NCBI Taxonomy" id="2728020"/>
    <lineage>
        <taxon>Bacteria</taxon>
        <taxon>Pseudomonadati</taxon>
        <taxon>Pseudomonadota</taxon>
        <taxon>Betaproteobacteria</taxon>
        <taxon>Burkholderiales</taxon>
        <taxon>Oxalobacteraceae</taxon>
        <taxon>Telluria group</taxon>
        <taxon>Massilia</taxon>
    </lineage>
</organism>
<dbReference type="Pfam" id="PF00488">
    <property type="entry name" value="MutS_V"/>
    <property type="match status" value="1"/>
</dbReference>
<gene>
    <name evidence="7" type="ORF">HH212_06430</name>
</gene>
<evidence type="ECO:0008006" key="9">
    <source>
        <dbReference type="Google" id="ProtNLM"/>
    </source>
</evidence>
<evidence type="ECO:0000256" key="1">
    <source>
        <dbReference type="ARBA" id="ARBA00022741"/>
    </source>
</evidence>
<dbReference type="AlphaFoldDB" id="A0A7Z2ZRR7"/>
<dbReference type="PANTHER" id="PTHR11361">
    <property type="entry name" value="DNA MISMATCH REPAIR PROTEIN MUTS FAMILY MEMBER"/>
    <property type="match status" value="1"/>
</dbReference>
<keyword evidence="3" id="KW-0238">DNA-binding</keyword>
<evidence type="ECO:0000259" key="5">
    <source>
        <dbReference type="SMART" id="SM00382"/>
    </source>
</evidence>
<feature type="domain" description="DNA mismatch repair proteins mutS family" evidence="6">
    <location>
        <begin position="345"/>
        <end position="524"/>
    </location>
</feature>
<reference evidence="7 8" key="1">
    <citation type="submission" date="2020-04" db="EMBL/GenBank/DDBJ databases">
        <title>Genome sequencing of novel species.</title>
        <authorList>
            <person name="Heo J."/>
            <person name="Kim S.-J."/>
            <person name="Kim J.-S."/>
            <person name="Hong S.-B."/>
            <person name="Kwon S.-W."/>
        </authorList>
    </citation>
    <scope>NUCLEOTIDE SEQUENCE [LARGE SCALE GENOMIC DNA]</scope>
    <source>
        <strain evidence="7 8">GN2-R2</strain>
    </source>
</reference>
<dbReference type="EMBL" id="CP051685">
    <property type="protein sequence ID" value="QJD99710.1"/>
    <property type="molecule type" value="Genomic_DNA"/>
</dbReference>
<feature type="transmembrane region" description="Helical" evidence="4">
    <location>
        <begin position="150"/>
        <end position="173"/>
    </location>
</feature>
<dbReference type="GO" id="GO:0006298">
    <property type="term" value="P:mismatch repair"/>
    <property type="evidence" value="ECO:0007669"/>
    <property type="project" value="InterPro"/>
</dbReference>
<feature type="domain" description="AAA+ ATPase" evidence="5">
    <location>
        <begin position="344"/>
        <end position="473"/>
    </location>
</feature>
<dbReference type="InterPro" id="IPR027417">
    <property type="entry name" value="P-loop_NTPase"/>
</dbReference>
<dbReference type="SMART" id="SM00382">
    <property type="entry name" value="AAA"/>
    <property type="match status" value="1"/>
</dbReference>
<proteinExistence type="predicted"/>
<dbReference type="InterPro" id="IPR045076">
    <property type="entry name" value="MutS"/>
</dbReference>
<dbReference type="SUPFAM" id="SSF52540">
    <property type="entry name" value="P-loop containing nucleoside triphosphate hydrolases"/>
    <property type="match status" value="1"/>
</dbReference>
<dbReference type="Proteomes" id="UP000502415">
    <property type="component" value="Chromosome"/>
</dbReference>
<evidence type="ECO:0000313" key="8">
    <source>
        <dbReference type="Proteomes" id="UP000502415"/>
    </source>
</evidence>
<dbReference type="Gene3D" id="3.40.50.300">
    <property type="entry name" value="P-loop containing nucleotide triphosphate hydrolases"/>
    <property type="match status" value="1"/>
</dbReference>
<keyword evidence="1" id="KW-0547">Nucleotide-binding</keyword>
<evidence type="ECO:0000256" key="2">
    <source>
        <dbReference type="ARBA" id="ARBA00022840"/>
    </source>
</evidence>
<dbReference type="GO" id="GO:0030983">
    <property type="term" value="F:mismatched DNA binding"/>
    <property type="evidence" value="ECO:0007669"/>
    <property type="project" value="InterPro"/>
</dbReference>
<dbReference type="GO" id="GO:0005524">
    <property type="term" value="F:ATP binding"/>
    <property type="evidence" value="ECO:0007669"/>
    <property type="project" value="UniProtKB-KW"/>
</dbReference>
<sequence>MSSTVFRLLGAWRPVLSRLAGWLKPAEPEPQDVPFSEADIARLYGLGAQDADGLDDQTWRDLLLDRYGAILFEEVSIFGRQALYRRLRIGSSEADLATRRARIEALLADPDAAARLQRMLRSLRHADSEVAGLLFDPGERMPAPPAWLRWWFLLPLGLLASIAAALLVSPAAWLSTAAVMAVLVSAQMRHGDAIGAWQRKTLSLQMLLRTCSLLDAGQGGFAPSLTAGFDGRGATAGRINRSLPPSMLGGQVPGMREYGDWFLLANVRHFYKTLGIVFAWRDFLGECYSLCADLEADLALVRHLRGLGGRAWCWAQRSGARALALEDGVHPLIDGGMGLSIALDGKGAFISGQNGVGKSTLLRMLGLNLAAARAFGFCYARRASLPALPVFASMQNEDSLLGGQSLYIAELARARALLAAAQDGRPVVCLVDEIFRGTNYEESVSAAAAVLDELSQHALVVVSSHNLVLGPLLAHRLAPWRVARDAGGALRLAPGVLGRTNGVALLADHGFAAAVCAKAASVAGWMAGQRHAEVGADLLARASGKGNGLAA</sequence>
<evidence type="ECO:0000313" key="7">
    <source>
        <dbReference type="EMBL" id="QJD99710.1"/>
    </source>
</evidence>
<dbReference type="KEGG" id="mfy:HH212_06430"/>
<evidence type="ECO:0000259" key="6">
    <source>
        <dbReference type="SMART" id="SM00534"/>
    </source>
</evidence>
<evidence type="ECO:0000256" key="3">
    <source>
        <dbReference type="ARBA" id="ARBA00023125"/>
    </source>
</evidence>
<dbReference type="SMART" id="SM00534">
    <property type="entry name" value="MUTSac"/>
    <property type="match status" value="1"/>
</dbReference>